<reference evidence="3 4" key="1">
    <citation type="submission" date="2017-06" db="EMBL/GenBank/DDBJ databases">
        <authorList>
            <consortium name="Pathogen Informatics"/>
        </authorList>
    </citation>
    <scope>NUCLEOTIDE SEQUENCE [LARGE SCALE GENOMIC DNA]</scope>
    <source>
        <strain evidence="3 4">NCTC11865</strain>
    </source>
</reference>
<gene>
    <name evidence="3" type="ORF">SAMEA4412665_01613</name>
</gene>
<feature type="region of interest" description="Disordered" evidence="1">
    <location>
        <begin position="35"/>
        <end position="73"/>
    </location>
</feature>
<evidence type="ECO:0000313" key="3">
    <source>
        <dbReference type="EMBL" id="SNV37961.1"/>
    </source>
</evidence>
<protein>
    <submittedName>
        <fullName evidence="3">Uncharacterized protein</fullName>
    </submittedName>
</protein>
<organism evidence="3 4">
    <name type="scientific">Cutibacterium granulosum</name>
    <dbReference type="NCBI Taxonomy" id="33011"/>
    <lineage>
        <taxon>Bacteria</taxon>
        <taxon>Bacillati</taxon>
        <taxon>Actinomycetota</taxon>
        <taxon>Actinomycetes</taxon>
        <taxon>Propionibacteriales</taxon>
        <taxon>Propionibacteriaceae</taxon>
        <taxon>Cutibacterium</taxon>
    </lineage>
</organism>
<sequence>MSTVFTVIAVVCALVSRVGAGLAIAAIVKVVRDDRRAEHEEADHPTDATPDGQPRLDQDPDAARPATPQRGQS</sequence>
<evidence type="ECO:0000256" key="1">
    <source>
        <dbReference type="SAM" id="MobiDB-lite"/>
    </source>
</evidence>
<accession>A0A239WU05</accession>
<dbReference type="Proteomes" id="UP000215332">
    <property type="component" value="Chromosome 1"/>
</dbReference>
<evidence type="ECO:0000256" key="2">
    <source>
        <dbReference type="SAM" id="SignalP"/>
    </source>
</evidence>
<name>A0A239WU05_9ACTN</name>
<dbReference type="KEGG" id="cgrn:4412665_01613"/>
<feature type="compositionally biased region" description="Basic and acidic residues" evidence="1">
    <location>
        <begin position="35"/>
        <end position="46"/>
    </location>
</feature>
<evidence type="ECO:0000313" key="4">
    <source>
        <dbReference type="Proteomes" id="UP000215332"/>
    </source>
</evidence>
<feature type="signal peptide" evidence="2">
    <location>
        <begin position="1"/>
        <end position="25"/>
    </location>
</feature>
<dbReference type="EMBL" id="LT906441">
    <property type="protein sequence ID" value="SNV37961.1"/>
    <property type="molecule type" value="Genomic_DNA"/>
</dbReference>
<proteinExistence type="predicted"/>
<keyword evidence="2" id="KW-0732">Signal</keyword>
<dbReference type="AlphaFoldDB" id="A0A239WU05"/>
<feature type="chain" id="PRO_5012647515" evidence="2">
    <location>
        <begin position="26"/>
        <end position="73"/>
    </location>
</feature>